<dbReference type="EMBL" id="OR159659">
    <property type="protein sequence ID" value="WKW85523.1"/>
    <property type="molecule type" value="Genomic_DNA"/>
</dbReference>
<sequence>MIGGLKTPEQWCELLGKKIIDPDGWRGADGRPWTDPVDYAEFQRRANRSTQMFAPHTNLDLGAAGG</sequence>
<organism evidence="1 2">
    <name type="scientific">Rhodococcus phage Reynauld</name>
    <dbReference type="NCBI Taxonomy" id="3062845"/>
    <lineage>
        <taxon>Viruses</taxon>
        <taxon>Duplodnaviria</taxon>
        <taxon>Heunggongvirae</taxon>
        <taxon>Uroviricota</taxon>
        <taxon>Caudoviricetes</taxon>
        <taxon>Caudoviricetes incertae sedis</taxon>
        <taxon>Reynauldvirus</taxon>
        <taxon>Reynauldvirus reynauld</taxon>
    </lineage>
</organism>
<evidence type="ECO:0000313" key="1">
    <source>
        <dbReference type="EMBL" id="WKW85523.1"/>
    </source>
</evidence>
<protein>
    <submittedName>
        <fullName evidence="1">Uncharacterized protein</fullName>
    </submittedName>
</protein>
<reference evidence="1" key="1">
    <citation type="submission" date="2023-06" db="EMBL/GenBank/DDBJ databases">
        <authorList>
            <person name="DeJong R.J."/>
            <person name="Yoon E."/>
            <person name="Radersma M."/>
            <person name="Veenstra M."/>
            <person name="Churu J."/>
            <person name="Moleakunnel K."/>
            <person name="Weaver G."/>
            <person name="Hill E."/>
            <person name="Janvier A."/>
            <person name="Harlow L."/>
            <person name="Kramer C."/>
            <person name="Seinen K."/>
            <person name="Chen A."/>
            <person name="Minasian M."/>
            <person name="Doorn S."/>
            <person name="Dole C."/>
            <person name="Ramsey F."/>
            <person name="Nieze J."/>
            <person name="Baker A."/>
            <person name="Swierenga S."/>
            <person name="White A."/>
            <person name="Howland A."/>
            <person name="Ko C."/>
            <person name="Russell D.A."/>
            <person name="Jacobs-Sera D."/>
            <person name="Hatfull G.F."/>
        </authorList>
    </citation>
    <scope>NUCLEOTIDE SEQUENCE</scope>
</reference>
<name>A0ACD4UHK2_9CAUD</name>
<proteinExistence type="predicted"/>
<accession>A0ACD4UHK2</accession>
<keyword evidence="2" id="KW-1185">Reference proteome</keyword>
<dbReference type="Proteomes" id="UP001654496">
    <property type="component" value="Segment"/>
</dbReference>
<gene>
    <name evidence="1" type="primary">71</name>
    <name evidence="1" type="ORF">SEA_REYNAULD_71</name>
</gene>
<evidence type="ECO:0000313" key="2">
    <source>
        <dbReference type="Proteomes" id="UP001654496"/>
    </source>
</evidence>